<dbReference type="InterPro" id="IPR017919">
    <property type="entry name" value="TFIIE/TFIIEa_HTH"/>
</dbReference>
<keyword evidence="10" id="KW-0539">Nucleus</keyword>
<evidence type="ECO:0000256" key="1">
    <source>
        <dbReference type="ARBA" id="ARBA00004123"/>
    </source>
</evidence>
<evidence type="ECO:0000256" key="5">
    <source>
        <dbReference type="ARBA" id="ARBA00022771"/>
    </source>
</evidence>
<feature type="compositionally biased region" description="Low complexity" evidence="15">
    <location>
        <begin position="333"/>
        <end position="345"/>
    </location>
</feature>
<dbReference type="PANTHER" id="PTHR13097">
    <property type="entry name" value="TRANSCRIPTION INITIATION FACTOR IIE, ALPHA SUBUNIT"/>
    <property type="match status" value="1"/>
</dbReference>
<evidence type="ECO:0000313" key="17">
    <source>
        <dbReference type="Ensembl" id="ENSDCDP00010021591.1"/>
    </source>
</evidence>
<name>A0AAY4BN98_9TELE</name>
<gene>
    <name evidence="17" type="primary">GTF2E1</name>
</gene>
<dbReference type="Gene3D" id="3.30.40.10">
    <property type="entry name" value="Zinc/RING finger domain, C3HC4 (zinc finger)"/>
    <property type="match status" value="1"/>
</dbReference>
<dbReference type="Pfam" id="PF02002">
    <property type="entry name" value="TFIIE_alpha"/>
    <property type="match status" value="1"/>
</dbReference>
<dbReference type="InterPro" id="IPR013083">
    <property type="entry name" value="Znf_RING/FYVE/PHD"/>
</dbReference>
<comment type="subunit">
    <text evidence="12">Tetramer of two alpha and two beta chains. Interacts with TAF6/TAFII80. Interacts with ATF7IP. Interacts with SND1. Part of TBP-based Pol II pre-initiation complex (PIC), in which Pol II core assembles with general transcription factors and other specific initiation factors including GTF2E1, GTF2E2, GTF2F1, GTF2F2, TCEA1, ERCC2, ERCC3, GTF2H2, GTF2H3, GTF2H4, GTF2H5, GTF2A1, GTF2A2, GTF2B and TBP; this large multi-subunit PIC complex mediates DNA unwinding and targets Pol II core to the transcription start site where the first phosphodiester bond forms.</text>
</comment>
<feature type="region of interest" description="Disordered" evidence="15">
    <location>
        <begin position="333"/>
        <end position="414"/>
    </location>
</feature>
<comment type="subcellular location">
    <subcellularLocation>
        <location evidence="1">Nucleus</location>
    </subcellularLocation>
</comment>
<evidence type="ECO:0000256" key="3">
    <source>
        <dbReference type="ARBA" id="ARBA00022553"/>
    </source>
</evidence>
<feature type="domain" description="HTH TFE/IIEalpha-type" evidence="16">
    <location>
        <begin position="14"/>
        <end position="104"/>
    </location>
</feature>
<dbReference type="SMART" id="SM00531">
    <property type="entry name" value="TFIIE"/>
    <property type="match status" value="1"/>
</dbReference>
<feature type="compositionally biased region" description="Acidic residues" evidence="15">
    <location>
        <begin position="355"/>
        <end position="366"/>
    </location>
</feature>
<keyword evidence="4" id="KW-0479">Metal-binding</keyword>
<protein>
    <recommendedName>
        <fullName evidence="13">General transcription factor IIE subunit 1</fullName>
    </recommendedName>
    <alternativeName>
        <fullName evidence="14">Transcription initiation factor IIE subunit alpha</fullName>
    </alternativeName>
</protein>
<dbReference type="GeneTree" id="ENSGT00390000016696"/>
<keyword evidence="18" id="KW-1185">Reference proteome</keyword>
<proteinExistence type="inferred from homology"/>
<evidence type="ECO:0000256" key="10">
    <source>
        <dbReference type="ARBA" id="ARBA00023242"/>
    </source>
</evidence>
<comment type="similarity">
    <text evidence="2">Belongs to the TFIIE alpha subunit family.</text>
</comment>
<evidence type="ECO:0000256" key="2">
    <source>
        <dbReference type="ARBA" id="ARBA00008947"/>
    </source>
</evidence>
<keyword evidence="3" id="KW-0597">Phosphoprotein</keyword>
<dbReference type="Proteomes" id="UP000694580">
    <property type="component" value="Chromosome 9"/>
</dbReference>
<dbReference type="SUPFAM" id="SSF57783">
    <property type="entry name" value="Zinc beta-ribbon"/>
    <property type="match status" value="1"/>
</dbReference>
<dbReference type="GO" id="GO:0008270">
    <property type="term" value="F:zinc ion binding"/>
    <property type="evidence" value="ECO:0007669"/>
    <property type="project" value="UniProtKB-KW"/>
</dbReference>
<evidence type="ECO:0000256" key="12">
    <source>
        <dbReference type="ARBA" id="ARBA00065242"/>
    </source>
</evidence>
<dbReference type="PANTHER" id="PTHR13097:SF7">
    <property type="entry name" value="GENERAL TRANSCRIPTION FACTOR IIE SUBUNIT 1"/>
    <property type="match status" value="1"/>
</dbReference>
<keyword evidence="9" id="KW-0804">Transcription</keyword>
<feature type="compositionally biased region" description="Acidic residues" evidence="15">
    <location>
        <begin position="386"/>
        <end position="401"/>
    </location>
</feature>
<reference evidence="17" key="3">
    <citation type="submission" date="2025-09" db="UniProtKB">
        <authorList>
            <consortium name="Ensembl"/>
        </authorList>
    </citation>
    <scope>IDENTIFICATION</scope>
</reference>
<evidence type="ECO:0000259" key="16">
    <source>
        <dbReference type="PROSITE" id="PS51344"/>
    </source>
</evidence>
<evidence type="ECO:0000256" key="15">
    <source>
        <dbReference type="SAM" id="MobiDB-lite"/>
    </source>
</evidence>
<evidence type="ECO:0000256" key="6">
    <source>
        <dbReference type="ARBA" id="ARBA00022833"/>
    </source>
</evidence>
<dbReference type="InterPro" id="IPR024550">
    <property type="entry name" value="TFIIEa/SarR/Rpc3_HTH_dom"/>
</dbReference>
<evidence type="ECO:0000256" key="11">
    <source>
        <dbReference type="ARBA" id="ARBA00025581"/>
    </source>
</evidence>
<dbReference type="GeneID" id="114797375"/>
<feature type="region of interest" description="Disordered" evidence="15">
    <location>
        <begin position="258"/>
        <end position="315"/>
    </location>
</feature>
<dbReference type="InterPro" id="IPR002853">
    <property type="entry name" value="TFIIE_asu"/>
</dbReference>
<accession>A0AAY4BN98</accession>
<dbReference type="Gene3D" id="6.10.140.1250">
    <property type="match status" value="1"/>
</dbReference>
<evidence type="ECO:0000256" key="7">
    <source>
        <dbReference type="ARBA" id="ARBA00022990"/>
    </source>
</evidence>
<evidence type="ECO:0000256" key="4">
    <source>
        <dbReference type="ARBA" id="ARBA00022723"/>
    </source>
</evidence>
<dbReference type="InterPro" id="IPR021600">
    <property type="entry name" value="TFIIE_asu_C"/>
</dbReference>
<evidence type="ECO:0000256" key="14">
    <source>
        <dbReference type="ARBA" id="ARBA00080958"/>
    </source>
</evidence>
<keyword evidence="7" id="KW-0007">Acetylation</keyword>
<keyword evidence="6" id="KW-0862">Zinc</keyword>
<keyword evidence="5" id="KW-0863">Zinc-finger</keyword>
<dbReference type="PROSITE" id="PS51344">
    <property type="entry name" value="HTH_TFE_IIE"/>
    <property type="match status" value="1"/>
</dbReference>
<evidence type="ECO:0000256" key="13">
    <source>
        <dbReference type="ARBA" id="ARBA00073913"/>
    </source>
</evidence>
<comment type="function">
    <text evidence="11">Recruits TFIIH to the initiation complex and stimulates the RNA polymerase II C-terminal domain kinase and DNA-dependent ATPase activities of TFIIH. Both TFIIH and TFIIE are required for promoter clearance by RNA polymerase.</text>
</comment>
<evidence type="ECO:0000256" key="9">
    <source>
        <dbReference type="ARBA" id="ARBA00023163"/>
    </source>
</evidence>
<dbReference type="RefSeq" id="XP_028848142.1">
    <property type="nucleotide sequence ID" value="XM_028992309.1"/>
</dbReference>
<keyword evidence="8" id="KW-0805">Transcription regulation</keyword>
<evidence type="ECO:0000313" key="18">
    <source>
        <dbReference type="Proteomes" id="UP000694580"/>
    </source>
</evidence>
<feature type="compositionally biased region" description="Basic and acidic residues" evidence="15">
    <location>
        <begin position="260"/>
        <end position="277"/>
    </location>
</feature>
<sequence length="447" mass="50372">MTEPELLTEVPAGLKRLAKQVVRGFYGVEHALALDVLIRNACVREEDMLELLKFDRKQLRSVLNTLKADKFVKCRMRVETAADGKTTRHNYYFINYRLLVNVVKYKLDHMRRRIETDERDSTSRASFRCPCCHSTFTDLEANQLFDLMTGTFRCTFCQTEVEEDESAVPKKDARTLVARFNDQIEPIYVLLRETEDVNLSHELLEPEPTEIPALKQSRERQAQAAGAMGAGTPHREAWSTKGSSYADLYTQNVEISMDEPESHHRQASEDKAPKERPVWLTESTVQGAYTEAESMRSVNDITGPQPGVAGRGAALDENEEVINTLMIYEKRGTAAGPAGGAPTRAHVPRANPSDSESDTSESDEDSPAQAPAHMAGSSHRPGRQDEFEEDEEDDEFEEVTDEPTVMVGGRPFSYSEVGQRPELVEQMSAQEKEAYIQMGQTLYQDYF</sequence>
<reference evidence="17" key="2">
    <citation type="submission" date="2025-08" db="UniProtKB">
        <authorList>
            <consortium name="Ensembl"/>
        </authorList>
    </citation>
    <scope>IDENTIFICATION</scope>
</reference>
<dbReference type="Ensembl" id="ENSDCDT00010023707.1">
    <property type="protein sequence ID" value="ENSDCDP00010021591.1"/>
    <property type="gene ID" value="ENSDCDG00010010606.1"/>
</dbReference>
<dbReference type="GO" id="GO:0005673">
    <property type="term" value="C:transcription factor TFIIE complex"/>
    <property type="evidence" value="ECO:0007669"/>
    <property type="project" value="TreeGrafter"/>
</dbReference>
<dbReference type="InterPro" id="IPR039997">
    <property type="entry name" value="TFE"/>
</dbReference>
<dbReference type="GO" id="GO:0006367">
    <property type="term" value="P:transcription initiation at RNA polymerase II promoter"/>
    <property type="evidence" value="ECO:0007669"/>
    <property type="project" value="InterPro"/>
</dbReference>
<organism evidence="17 18">
    <name type="scientific">Denticeps clupeoides</name>
    <name type="common">denticle herring</name>
    <dbReference type="NCBI Taxonomy" id="299321"/>
    <lineage>
        <taxon>Eukaryota</taxon>
        <taxon>Metazoa</taxon>
        <taxon>Chordata</taxon>
        <taxon>Craniata</taxon>
        <taxon>Vertebrata</taxon>
        <taxon>Euteleostomi</taxon>
        <taxon>Actinopterygii</taxon>
        <taxon>Neopterygii</taxon>
        <taxon>Teleostei</taxon>
        <taxon>Clupei</taxon>
        <taxon>Clupeiformes</taxon>
        <taxon>Denticipitoidei</taxon>
        <taxon>Denticipitidae</taxon>
        <taxon>Denticeps</taxon>
    </lineage>
</organism>
<dbReference type="Pfam" id="PF11521">
    <property type="entry name" value="TFIIE-A_C"/>
    <property type="match status" value="1"/>
</dbReference>
<reference evidence="17 18" key="1">
    <citation type="submission" date="2020-06" db="EMBL/GenBank/DDBJ databases">
        <authorList>
            <consortium name="Wellcome Sanger Institute Data Sharing"/>
        </authorList>
    </citation>
    <scope>NUCLEOTIDE SEQUENCE [LARGE SCALE GENOMIC DNA]</scope>
</reference>
<dbReference type="FunFam" id="3.30.40.10:FF:000087">
    <property type="entry name" value="General transcription factor IIE subunit 1"/>
    <property type="match status" value="1"/>
</dbReference>
<dbReference type="AlphaFoldDB" id="A0AAY4BN98"/>
<evidence type="ECO:0000256" key="8">
    <source>
        <dbReference type="ARBA" id="ARBA00023015"/>
    </source>
</evidence>